<feature type="compositionally biased region" description="Low complexity" evidence="1">
    <location>
        <begin position="303"/>
        <end position="321"/>
    </location>
</feature>
<feature type="region of interest" description="Disordered" evidence="1">
    <location>
        <begin position="262"/>
        <end position="363"/>
    </location>
</feature>
<feature type="compositionally biased region" description="Polar residues" evidence="1">
    <location>
        <begin position="329"/>
        <end position="342"/>
    </location>
</feature>
<dbReference type="Gene3D" id="1.20.140.50">
    <property type="entry name" value="alix/aip1 like domains"/>
    <property type="match status" value="1"/>
</dbReference>
<comment type="caution">
    <text evidence="3">The sequence shown here is derived from an EMBL/GenBank/DDBJ whole genome shotgun (WGS) entry which is preliminary data.</text>
</comment>
<dbReference type="AlphaFoldDB" id="A0A9N8Z517"/>
<dbReference type="OrthoDB" id="64867at2759"/>
<dbReference type="InterPro" id="IPR025304">
    <property type="entry name" value="ALIX_V_dom"/>
</dbReference>
<dbReference type="Pfam" id="PF13949">
    <property type="entry name" value="ALIX_LYPXL_bnd"/>
    <property type="match status" value="1"/>
</dbReference>
<feature type="domain" description="ALIX V-shaped" evidence="2">
    <location>
        <begin position="4"/>
        <end position="245"/>
    </location>
</feature>
<proteinExistence type="predicted"/>
<sequence length="363" mass="41121">MIDDEEMRELYPQQWQLPPSESVNQVLVQQGLKHRDALNLARNGDSAIKKKLDDWSTIIELLGASQQELVRAVPSSQGQAEDPSATELRSLYNEVQRMMSNRKERIQEAQKFGHSDDIGPDLRKEAAKITSKGIGVKIESAHFEDFFAQRLARYEPFLQMVKQETENQENLINSIIELNHLLRESRQHSDANSARVKALQNLEAGYDKFKEILKNIREGEQFYRTFEIPLTEWKNACQKFVESRKHYAENHLDQLVKSLSSMSISNQQQPQPSAPPASEMHTPSKPVTARGVWTSGSPVKFMSSSQVNQRPPSQPSSPSSPWTRGMPVSFTSSPSTDQRQPNNPTPAKGWHKGQGIQFSERGS</sequence>
<protein>
    <submittedName>
        <fullName evidence="3">3077_t:CDS:1</fullName>
    </submittedName>
</protein>
<evidence type="ECO:0000259" key="2">
    <source>
        <dbReference type="Pfam" id="PF13949"/>
    </source>
</evidence>
<gene>
    <name evidence="3" type="ORF">ALEPTO_LOCUS2112</name>
</gene>
<dbReference type="PANTHER" id="PTHR23030">
    <property type="entry name" value="PCD6 INTERACTING PROTEIN-RELATED"/>
    <property type="match status" value="1"/>
</dbReference>
<evidence type="ECO:0000313" key="4">
    <source>
        <dbReference type="Proteomes" id="UP000789508"/>
    </source>
</evidence>
<dbReference type="EMBL" id="CAJVPS010000281">
    <property type="protein sequence ID" value="CAG8473195.1"/>
    <property type="molecule type" value="Genomic_DNA"/>
</dbReference>
<reference evidence="3" key="1">
    <citation type="submission" date="2021-06" db="EMBL/GenBank/DDBJ databases">
        <authorList>
            <person name="Kallberg Y."/>
            <person name="Tangrot J."/>
            <person name="Rosling A."/>
        </authorList>
    </citation>
    <scope>NUCLEOTIDE SEQUENCE</scope>
    <source>
        <strain evidence="3">FL130A</strain>
    </source>
</reference>
<evidence type="ECO:0000256" key="1">
    <source>
        <dbReference type="SAM" id="MobiDB-lite"/>
    </source>
</evidence>
<accession>A0A9N8Z517</accession>
<keyword evidence="4" id="KW-1185">Reference proteome</keyword>
<dbReference type="GO" id="GO:0005768">
    <property type="term" value="C:endosome"/>
    <property type="evidence" value="ECO:0007669"/>
    <property type="project" value="TreeGrafter"/>
</dbReference>
<name>A0A9N8Z517_9GLOM</name>
<dbReference type="Proteomes" id="UP000789508">
    <property type="component" value="Unassembled WGS sequence"/>
</dbReference>
<feature type="compositionally biased region" description="Low complexity" evidence="1">
    <location>
        <begin position="262"/>
        <end position="271"/>
    </location>
</feature>
<evidence type="ECO:0000313" key="3">
    <source>
        <dbReference type="EMBL" id="CAG8473195.1"/>
    </source>
</evidence>
<dbReference type="PANTHER" id="PTHR23030:SF39">
    <property type="entry name" value="PROGRAMMED CELL DEATH 6-INTERACTING PROTEIN"/>
    <property type="match status" value="1"/>
</dbReference>
<organism evidence="3 4">
    <name type="scientific">Ambispora leptoticha</name>
    <dbReference type="NCBI Taxonomy" id="144679"/>
    <lineage>
        <taxon>Eukaryota</taxon>
        <taxon>Fungi</taxon>
        <taxon>Fungi incertae sedis</taxon>
        <taxon>Mucoromycota</taxon>
        <taxon>Glomeromycotina</taxon>
        <taxon>Glomeromycetes</taxon>
        <taxon>Archaeosporales</taxon>
        <taxon>Ambisporaceae</taxon>
        <taxon>Ambispora</taxon>
    </lineage>
</organism>